<evidence type="ECO:0000313" key="18">
    <source>
        <dbReference type="EMBL" id="CUQ76203.1"/>
    </source>
</evidence>
<evidence type="ECO:0000256" key="10">
    <source>
        <dbReference type="ARBA" id="ARBA00022723"/>
    </source>
</evidence>
<evidence type="ECO:0000313" key="24">
    <source>
        <dbReference type="Proteomes" id="UP000285201"/>
    </source>
</evidence>
<dbReference type="GO" id="GO:0030145">
    <property type="term" value="F:manganese ion binding"/>
    <property type="evidence" value="ECO:0007669"/>
    <property type="project" value="UniProtKB-UniRule"/>
</dbReference>
<feature type="binding site" evidence="14 15">
    <location>
        <position position="134"/>
    </location>
    <ligand>
        <name>a divalent metal cation</name>
        <dbReference type="ChEBI" id="CHEBI:60240"/>
    </ligand>
</feature>
<reference evidence="18 22" key="1">
    <citation type="submission" date="2015-09" db="EMBL/GenBank/DDBJ databases">
        <authorList>
            <consortium name="Pathogen Informatics"/>
        </authorList>
    </citation>
    <scope>NUCLEOTIDE SEQUENCE [LARGE SCALE GENOMIC DNA]</scope>
    <source>
        <strain evidence="18 22">2789STDY5834875</strain>
    </source>
</reference>
<evidence type="ECO:0000256" key="3">
    <source>
        <dbReference type="ARBA" id="ARBA00004065"/>
    </source>
</evidence>
<dbReference type="Proteomes" id="UP000284794">
    <property type="component" value="Unassembled WGS sequence"/>
</dbReference>
<feature type="binding site" evidence="14 15">
    <location>
        <position position="43"/>
    </location>
    <ligand>
        <name>a divalent metal cation</name>
        <dbReference type="ChEBI" id="CHEBI:60240"/>
    </ligand>
</feature>
<evidence type="ECO:0000256" key="5">
    <source>
        <dbReference type="ARBA" id="ARBA00007383"/>
    </source>
</evidence>
<evidence type="ECO:0000313" key="21">
    <source>
        <dbReference type="EMBL" id="RHL67903.1"/>
    </source>
</evidence>
<evidence type="ECO:0000256" key="16">
    <source>
        <dbReference type="RuleBase" id="RU003515"/>
    </source>
</evidence>
<dbReference type="InterPro" id="IPR022898">
    <property type="entry name" value="RNase_HII"/>
</dbReference>
<gene>
    <name evidence="14 18" type="primary">rnhB</name>
    <name evidence="21" type="ORF">DW007_08415</name>
    <name evidence="20" type="ORF">DW811_00560</name>
    <name evidence="19" type="ORF">DW858_05050</name>
    <name evidence="18" type="ORF">ERS852490_00924</name>
</gene>
<feature type="domain" description="RNase H type-2" evidence="17">
    <location>
        <begin position="36"/>
        <end position="218"/>
    </location>
</feature>
<dbReference type="CDD" id="cd07182">
    <property type="entry name" value="RNase_HII_bacteria_HII_like"/>
    <property type="match status" value="1"/>
</dbReference>
<keyword evidence="11 14" id="KW-0255">Endonuclease</keyword>
<comment type="catalytic activity">
    <reaction evidence="1 14 15 16">
        <text>Endonucleolytic cleavage to 5'-phosphomonoester.</text>
        <dbReference type="EC" id="3.1.26.4"/>
    </reaction>
</comment>
<dbReference type="PANTHER" id="PTHR10954:SF18">
    <property type="entry name" value="RIBONUCLEASE HII"/>
    <property type="match status" value="1"/>
</dbReference>
<dbReference type="GO" id="GO:0004523">
    <property type="term" value="F:RNA-DNA hybrid ribonuclease activity"/>
    <property type="evidence" value="ECO:0007669"/>
    <property type="project" value="UniProtKB-UniRule"/>
</dbReference>
<evidence type="ECO:0000256" key="8">
    <source>
        <dbReference type="ARBA" id="ARBA00022490"/>
    </source>
</evidence>
<dbReference type="Gene3D" id="3.30.420.10">
    <property type="entry name" value="Ribonuclease H-like superfamily/Ribonuclease H"/>
    <property type="match status" value="1"/>
</dbReference>
<name>A0A174YM64_9FIRM</name>
<dbReference type="GO" id="GO:0005737">
    <property type="term" value="C:cytoplasm"/>
    <property type="evidence" value="ECO:0007669"/>
    <property type="project" value="UniProtKB-SubCell"/>
</dbReference>
<comment type="cofactor">
    <cofactor evidence="14 15">
        <name>Mn(2+)</name>
        <dbReference type="ChEBI" id="CHEBI:29035"/>
    </cofactor>
    <cofactor evidence="14 15">
        <name>Mg(2+)</name>
        <dbReference type="ChEBI" id="CHEBI:18420"/>
    </cofactor>
    <text evidence="14 15">Manganese or magnesium. Binds 1 divalent metal ion per monomer in the absence of substrate. May bind a second metal ion after substrate binding.</text>
</comment>
<evidence type="ECO:0000256" key="7">
    <source>
        <dbReference type="ARBA" id="ARBA00019179"/>
    </source>
</evidence>
<comment type="function">
    <text evidence="3 14 16">Endonuclease that specifically degrades the RNA of RNA-DNA hybrids.</text>
</comment>
<evidence type="ECO:0000256" key="14">
    <source>
        <dbReference type="HAMAP-Rule" id="MF_00052"/>
    </source>
</evidence>
<dbReference type="Proteomes" id="UP000285844">
    <property type="component" value="Unassembled WGS sequence"/>
</dbReference>
<evidence type="ECO:0000256" key="4">
    <source>
        <dbReference type="ARBA" id="ARBA00004496"/>
    </source>
</evidence>
<proteinExistence type="inferred from homology"/>
<keyword evidence="13 14" id="KW-0464">Manganese</keyword>
<evidence type="ECO:0000313" key="25">
    <source>
        <dbReference type="Proteomes" id="UP000285844"/>
    </source>
</evidence>
<evidence type="ECO:0000256" key="1">
    <source>
        <dbReference type="ARBA" id="ARBA00000077"/>
    </source>
</evidence>
<dbReference type="GO" id="GO:0032299">
    <property type="term" value="C:ribonuclease H2 complex"/>
    <property type="evidence" value="ECO:0007669"/>
    <property type="project" value="TreeGrafter"/>
</dbReference>
<evidence type="ECO:0000313" key="20">
    <source>
        <dbReference type="EMBL" id="RHD10900.1"/>
    </source>
</evidence>
<dbReference type="InterPro" id="IPR001352">
    <property type="entry name" value="RNase_HII/HIII"/>
</dbReference>
<evidence type="ECO:0000256" key="13">
    <source>
        <dbReference type="ARBA" id="ARBA00023211"/>
    </source>
</evidence>
<keyword evidence="10 14" id="KW-0479">Metal-binding</keyword>
<evidence type="ECO:0000256" key="15">
    <source>
        <dbReference type="PROSITE-ProRule" id="PRU01319"/>
    </source>
</evidence>
<keyword evidence="12 14" id="KW-0378">Hydrolase</keyword>
<dbReference type="EC" id="3.1.26.4" evidence="6 14"/>
<protein>
    <recommendedName>
        <fullName evidence="7 14">Ribonuclease HII</fullName>
        <shortName evidence="14">RNase HII</shortName>
        <ecNumber evidence="6 14">3.1.26.4</ecNumber>
    </recommendedName>
</protein>
<comment type="cofactor">
    <cofactor evidence="2">
        <name>Mg(2+)</name>
        <dbReference type="ChEBI" id="CHEBI:18420"/>
    </cofactor>
</comment>
<dbReference type="GO" id="GO:0006298">
    <property type="term" value="P:mismatch repair"/>
    <property type="evidence" value="ECO:0007669"/>
    <property type="project" value="TreeGrafter"/>
</dbReference>
<evidence type="ECO:0000313" key="19">
    <source>
        <dbReference type="EMBL" id="RHC13834.1"/>
    </source>
</evidence>
<keyword evidence="9 14" id="KW-0540">Nuclease</keyword>
<dbReference type="SUPFAM" id="SSF53098">
    <property type="entry name" value="Ribonuclease H-like"/>
    <property type="match status" value="1"/>
</dbReference>
<dbReference type="OrthoDB" id="9803420at2"/>
<evidence type="ECO:0000313" key="23">
    <source>
        <dbReference type="Proteomes" id="UP000284794"/>
    </source>
</evidence>
<dbReference type="Proteomes" id="UP000285201">
    <property type="component" value="Unassembled WGS sequence"/>
</dbReference>
<dbReference type="AlphaFoldDB" id="A0A174YM64"/>
<feature type="binding site" evidence="14 15">
    <location>
        <position position="42"/>
    </location>
    <ligand>
        <name>a divalent metal cation</name>
        <dbReference type="ChEBI" id="CHEBI:60240"/>
    </ligand>
</feature>
<evidence type="ECO:0000256" key="2">
    <source>
        <dbReference type="ARBA" id="ARBA00001946"/>
    </source>
</evidence>
<dbReference type="NCBIfam" id="NF000595">
    <property type="entry name" value="PRK00015.1-3"/>
    <property type="match status" value="1"/>
</dbReference>
<dbReference type="InterPro" id="IPR024567">
    <property type="entry name" value="RNase_HII/HIII_dom"/>
</dbReference>
<dbReference type="EMBL" id="QROY01000006">
    <property type="protein sequence ID" value="RHL67903.1"/>
    <property type="molecule type" value="Genomic_DNA"/>
</dbReference>
<dbReference type="RefSeq" id="WP_022098613.1">
    <property type="nucleotide sequence ID" value="NZ_CZBU01000002.1"/>
</dbReference>
<evidence type="ECO:0000259" key="17">
    <source>
        <dbReference type="PROSITE" id="PS51975"/>
    </source>
</evidence>
<dbReference type="Pfam" id="PF01351">
    <property type="entry name" value="RNase_HII"/>
    <property type="match status" value="1"/>
</dbReference>
<dbReference type="EMBL" id="QSHM01000004">
    <property type="protein sequence ID" value="RHC13834.1"/>
    <property type="molecule type" value="Genomic_DNA"/>
</dbReference>
<sequence length="218" mass="24546">MTLKEERELKKAAKLEAEKQRIEAMREYEEMYDTFSYICGIDEAGRGPLAGPVVAGAVILPKGKRILYVNDSKKLSEKKRDELFDVIKEEALSYGIGIVSPERIDEINILQATYEAMHEAVNKLSVKPDILLNDAVTIPGIDVKQIPIIKGDAKSLSIASASILAKVTRDRLMTEYDSLYPEYGFARHKGYGTKVHIEAIKEYGPCPIHRRTFIKNFI</sequence>
<dbReference type="EMBL" id="QSIS01000001">
    <property type="protein sequence ID" value="RHD10900.1"/>
    <property type="molecule type" value="Genomic_DNA"/>
</dbReference>
<dbReference type="GO" id="GO:0043137">
    <property type="term" value="P:DNA replication, removal of RNA primer"/>
    <property type="evidence" value="ECO:0007669"/>
    <property type="project" value="TreeGrafter"/>
</dbReference>
<dbReference type="NCBIfam" id="NF000594">
    <property type="entry name" value="PRK00015.1-1"/>
    <property type="match status" value="1"/>
</dbReference>
<evidence type="ECO:0000256" key="11">
    <source>
        <dbReference type="ARBA" id="ARBA00022759"/>
    </source>
</evidence>
<reference evidence="23 24" key="2">
    <citation type="submission" date="2018-08" db="EMBL/GenBank/DDBJ databases">
        <title>A genome reference for cultivated species of the human gut microbiota.</title>
        <authorList>
            <person name="Zou Y."/>
            <person name="Xue W."/>
            <person name="Luo G."/>
        </authorList>
    </citation>
    <scope>NUCLEOTIDE SEQUENCE [LARGE SCALE GENOMIC DNA]</scope>
    <source>
        <strain evidence="21 24">AF36-7BH</strain>
        <strain evidence="20 23">AM32-2AC</strain>
        <strain evidence="19 25">AM37-3BH</strain>
    </source>
</reference>
<evidence type="ECO:0000256" key="12">
    <source>
        <dbReference type="ARBA" id="ARBA00022801"/>
    </source>
</evidence>
<evidence type="ECO:0000256" key="9">
    <source>
        <dbReference type="ARBA" id="ARBA00022722"/>
    </source>
</evidence>
<dbReference type="PROSITE" id="PS51975">
    <property type="entry name" value="RNASE_H_2"/>
    <property type="match status" value="1"/>
</dbReference>
<organism evidence="18 22">
    <name type="scientific">Lachnospira eligens</name>
    <dbReference type="NCBI Taxonomy" id="39485"/>
    <lineage>
        <taxon>Bacteria</taxon>
        <taxon>Bacillati</taxon>
        <taxon>Bacillota</taxon>
        <taxon>Clostridia</taxon>
        <taxon>Lachnospirales</taxon>
        <taxon>Lachnospiraceae</taxon>
        <taxon>Lachnospira</taxon>
    </lineage>
</organism>
<accession>A0A174YM64</accession>
<dbReference type="PANTHER" id="PTHR10954">
    <property type="entry name" value="RIBONUCLEASE H2 SUBUNIT A"/>
    <property type="match status" value="1"/>
</dbReference>
<dbReference type="Proteomes" id="UP000095621">
    <property type="component" value="Unassembled WGS sequence"/>
</dbReference>
<evidence type="ECO:0000313" key="22">
    <source>
        <dbReference type="Proteomes" id="UP000095621"/>
    </source>
</evidence>
<dbReference type="InterPro" id="IPR036397">
    <property type="entry name" value="RNaseH_sf"/>
</dbReference>
<comment type="similarity">
    <text evidence="5 14 16">Belongs to the RNase HII family.</text>
</comment>
<comment type="subcellular location">
    <subcellularLocation>
        <location evidence="4 14">Cytoplasm</location>
    </subcellularLocation>
</comment>
<dbReference type="EMBL" id="CZBU01000002">
    <property type="protein sequence ID" value="CUQ76203.1"/>
    <property type="molecule type" value="Genomic_DNA"/>
</dbReference>
<evidence type="ECO:0000256" key="6">
    <source>
        <dbReference type="ARBA" id="ARBA00012180"/>
    </source>
</evidence>
<dbReference type="GO" id="GO:0003723">
    <property type="term" value="F:RNA binding"/>
    <property type="evidence" value="ECO:0007669"/>
    <property type="project" value="UniProtKB-UniRule"/>
</dbReference>
<keyword evidence="8 14" id="KW-0963">Cytoplasm</keyword>
<dbReference type="FunFam" id="3.30.420.10:FF:000006">
    <property type="entry name" value="Ribonuclease HII"/>
    <property type="match status" value="1"/>
</dbReference>
<dbReference type="InterPro" id="IPR012337">
    <property type="entry name" value="RNaseH-like_sf"/>
</dbReference>
<dbReference type="HAMAP" id="MF_00052_B">
    <property type="entry name" value="RNase_HII_B"/>
    <property type="match status" value="1"/>
</dbReference>